<comment type="caution">
    <text evidence="1">The sequence shown here is derived from an EMBL/GenBank/DDBJ whole genome shotgun (WGS) entry which is preliminary data.</text>
</comment>
<evidence type="ECO:0000313" key="2">
    <source>
        <dbReference type="Proteomes" id="UP000094769"/>
    </source>
</evidence>
<sequence length="44" mass="5211">MIDPIEELRQVYIHCHFVPCFDESFDLTHRAMGVTPRAEAMTRF</sequence>
<accession>A0A7Z0VHA6</accession>
<dbReference type="Proteomes" id="UP000094769">
    <property type="component" value="Unassembled WGS sequence"/>
</dbReference>
<keyword evidence="2" id="KW-1185">Reference proteome</keyword>
<organism evidence="1 2">
    <name type="scientific">Candidatus Thiodiazotropha endolucinida</name>
    <dbReference type="NCBI Taxonomy" id="1655433"/>
    <lineage>
        <taxon>Bacteria</taxon>
        <taxon>Pseudomonadati</taxon>
        <taxon>Pseudomonadota</taxon>
        <taxon>Gammaproteobacteria</taxon>
        <taxon>Chromatiales</taxon>
        <taxon>Sedimenticolaceae</taxon>
        <taxon>Candidatus Thiodiazotropha</taxon>
    </lineage>
</organism>
<gene>
    <name evidence="1" type="ORF">CODIS_41960</name>
</gene>
<dbReference type="AlphaFoldDB" id="A0A7Z0VHA6"/>
<proteinExistence type="predicted"/>
<protein>
    <submittedName>
        <fullName evidence="1">Uncharacterized protein</fullName>
    </submittedName>
</protein>
<reference evidence="1 2" key="1">
    <citation type="submission" date="2016-06" db="EMBL/GenBank/DDBJ databases">
        <title>Genome sequence of endosymbiont of Candidatus Endolucinida thiodiazotropha.</title>
        <authorList>
            <person name="Poehlein A."/>
            <person name="Koenig S."/>
            <person name="Heiden S.E."/>
            <person name="Thuermer A."/>
            <person name="Voget S."/>
            <person name="Daniel R."/>
            <person name="Markert S."/>
            <person name="Gros O."/>
            <person name="Schweder T."/>
        </authorList>
    </citation>
    <scope>NUCLEOTIDE SEQUENCE [LARGE SCALE GENOMIC DNA]</scope>
    <source>
        <strain evidence="1 2">COS</strain>
    </source>
</reference>
<evidence type="ECO:0000313" key="1">
    <source>
        <dbReference type="EMBL" id="ODJ85590.1"/>
    </source>
</evidence>
<name>A0A7Z0VHA6_9GAMM</name>
<dbReference type="EMBL" id="MARB01000052">
    <property type="protein sequence ID" value="ODJ85590.1"/>
    <property type="molecule type" value="Genomic_DNA"/>
</dbReference>